<keyword evidence="13" id="KW-1185">Reference proteome</keyword>
<dbReference type="InterPro" id="IPR020578">
    <property type="entry name" value="Aminotrans_V_PyrdxlP_BS"/>
</dbReference>
<dbReference type="GO" id="GO:0031071">
    <property type="term" value="F:cysteine desulfurase activity"/>
    <property type="evidence" value="ECO:0007669"/>
    <property type="project" value="UniProtKB-EC"/>
</dbReference>
<keyword evidence="4" id="KW-0808">Transferase</keyword>
<dbReference type="SUPFAM" id="SSF53383">
    <property type="entry name" value="PLP-dependent transferases"/>
    <property type="match status" value="1"/>
</dbReference>
<dbReference type="Pfam" id="PF00266">
    <property type="entry name" value="Aminotran_5"/>
    <property type="match status" value="1"/>
</dbReference>
<evidence type="ECO:0000256" key="1">
    <source>
        <dbReference type="ARBA" id="ARBA00001933"/>
    </source>
</evidence>
<sequence length="398" mass="41109">MIFLDSAATTPVRREVLEVMWPLLTGDFGNPSSHHELGESAKRSLDAARKSVAASVGCRASDVIFTSGGTESDNLAIKGLALAEPRGRHIVTSAIEHEAVLESVDFLRRVHGFEVTVVPVDHRGLIDLEDVRAALRADTTLCTIMYANNEVGVVQPIAAIAELCREHSVPMHTDAVQAAGWLPLGLAELGVDALSLSGHKLGAPKGIGVLIVRGRRALEPVIHGGGQERGKRSGTENVAGAVGIAHALALAESDRVARAQSAASLRDAFAADVLSRVPEAVLTGPAVPEAVLTGPAAPSTVPQSAHRLPNNASFCFPGTSGESLLLELGRAGIICSAGSACAVGSDEASHVLVALGIDPAIAQTAVRFSLSGDTTAEQLATVAAQIETAYRAVRSLSG</sequence>
<comment type="catalytic activity">
    <reaction evidence="9">
        <text>(sulfur carrier)-H + L-cysteine = (sulfur carrier)-SH + L-alanine</text>
        <dbReference type="Rhea" id="RHEA:43892"/>
        <dbReference type="Rhea" id="RHEA-COMP:14737"/>
        <dbReference type="Rhea" id="RHEA-COMP:14739"/>
        <dbReference type="ChEBI" id="CHEBI:29917"/>
        <dbReference type="ChEBI" id="CHEBI:35235"/>
        <dbReference type="ChEBI" id="CHEBI:57972"/>
        <dbReference type="ChEBI" id="CHEBI:64428"/>
        <dbReference type="EC" id="2.8.1.7"/>
    </reaction>
</comment>
<organism evidence="12 13">
    <name type="scientific">Rhodoglobus vestalii</name>
    <dbReference type="NCBI Taxonomy" id="193384"/>
    <lineage>
        <taxon>Bacteria</taxon>
        <taxon>Bacillati</taxon>
        <taxon>Actinomycetota</taxon>
        <taxon>Actinomycetes</taxon>
        <taxon>Micrococcales</taxon>
        <taxon>Microbacteriaceae</taxon>
        <taxon>Rhodoglobus</taxon>
    </lineage>
</organism>
<comment type="caution">
    <text evidence="12">The sequence shown here is derived from an EMBL/GenBank/DDBJ whole genome shotgun (WGS) entry which is preliminary data.</text>
</comment>
<evidence type="ECO:0000256" key="8">
    <source>
        <dbReference type="ARBA" id="ARBA00023014"/>
    </source>
</evidence>
<comment type="cofactor">
    <cofactor evidence="1 10">
        <name>pyridoxal 5'-phosphate</name>
        <dbReference type="ChEBI" id="CHEBI:597326"/>
    </cofactor>
</comment>
<feature type="domain" description="Aminotransferase class V" evidence="11">
    <location>
        <begin position="2"/>
        <end position="380"/>
    </location>
</feature>
<keyword evidence="8" id="KW-0411">Iron-sulfur</keyword>
<dbReference type="PANTHER" id="PTHR11601:SF34">
    <property type="entry name" value="CYSTEINE DESULFURASE"/>
    <property type="match status" value="1"/>
</dbReference>
<protein>
    <recommendedName>
        <fullName evidence="3">cysteine desulfurase</fullName>
        <ecNumber evidence="3">2.8.1.7</ecNumber>
    </recommendedName>
</protein>
<name>A0A8H2KDF5_9MICO</name>
<proteinExistence type="inferred from homology"/>
<evidence type="ECO:0000256" key="6">
    <source>
        <dbReference type="ARBA" id="ARBA00022898"/>
    </source>
</evidence>
<dbReference type="GO" id="GO:0051536">
    <property type="term" value="F:iron-sulfur cluster binding"/>
    <property type="evidence" value="ECO:0007669"/>
    <property type="project" value="UniProtKB-KW"/>
</dbReference>
<dbReference type="GO" id="GO:0046872">
    <property type="term" value="F:metal ion binding"/>
    <property type="evidence" value="ECO:0007669"/>
    <property type="project" value="UniProtKB-KW"/>
</dbReference>
<dbReference type="PROSITE" id="PS00595">
    <property type="entry name" value="AA_TRANSFER_CLASS_5"/>
    <property type="match status" value="1"/>
</dbReference>
<dbReference type="OrthoDB" id="9808002at2"/>
<evidence type="ECO:0000256" key="10">
    <source>
        <dbReference type="RuleBase" id="RU004504"/>
    </source>
</evidence>
<dbReference type="Gene3D" id="3.90.1150.10">
    <property type="entry name" value="Aspartate Aminotransferase, domain 1"/>
    <property type="match status" value="1"/>
</dbReference>
<keyword evidence="6" id="KW-0663">Pyridoxal phosphate</keyword>
<gene>
    <name evidence="12" type="ORF">FB472_2791</name>
</gene>
<evidence type="ECO:0000256" key="4">
    <source>
        <dbReference type="ARBA" id="ARBA00022679"/>
    </source>
</evidence>
<dbReference type="Gene3D" id="1.10.260.50">
    <property type="match status" value="1"/>
</dbReference>
<evidence type="ECO:0000256" key="9">
    <source>
        <dbReference type="ARBA" id="ARBA00050776"/>
    </source>
</evidence>
<evidence type="ECO:0000256" key="7">
    <source>
        <dbReference type="ARBA" id="ARBA00023004"/>
    </source>
</evidence>
<evidence type="ECO:0000313" key="12">
    <source>
        <dbReference type="EMBL" id="TQO21121.1"/>
    </source>
</evidence>
<reference evidence="12 13" key="1">
    <citation type="submission" date="2019-06" db="EMBL/GenBank/DDBJ databases">
        <title>Sequencing the genomes of 1000 actinobacteria strains.</title>
        <authorList>
            <person name="Klenk H.-P."/>
        </authorList>
    </citation>
    <scope>NUCLEOTIDE SEQUENCE [LARGE SCALE GENOMIC DNA]</scope>
    <source>
        <strain evidence="12 13">DSM 21947</strain>
    </source>
</reference>
<dbReference type="InterPro" id="IPR015421">
    <property type="entry name" value="PyrdxlP-dep_Trfase_major"/>
</dbReference>
<evidence type="ECO:0000256" key="3">
    <source>
        <dbReference type="ARBA" id="ARBA00012239"/>
    </source>
</evidence>
<dbReference type="AlphaFoldDB" id="A0A8H2KDF5"/>
<keyword evidence="7" id="KW-0408">Iron</keyword>
<keyword evidence="5" id="KW-0479">Metal-binding</keyword>
<dbReference type="InterPro" id="IPR015422">
    <property type="entry name" value="PyrdxlP-dep_Trfase_small"/>
</dbReference>
<evidence type="ECO:0000256" key="2">
    <source>
        <dbReference type="ARBA" id="ARBA00006490"/>
    </source>
</evidence>
<dbReference type="FunFam" id="3.40.640.10:FF:000084">
    <property type="entry name" value="IscS-like cysteine desulfurase"/>
    <property type="match status" value="1"/>
</dbReference>
<dbReference type="Gene3D" id="3.40.640.10">
    <property type="entry name" value="Type I PLP-dependent aspartate aminotransferase-like (Major domain)"/>
    <property type="match status" value="1"/>
</dbReference>
<dbReference type="PIRSF" id="PIRSF005572">
    <property type="entry name" value="NifS"/>
    <property type="match status" value="1"/>
</dbReference>
<dbReference type="EC" id="2.8.1.7" evidence="3"/>
<dbReference type="Proteomes" id="UP000316560">
    <property type="component" value="Unassembled WGS sequence"/>
</dbReference>
<evidence type="ECO:0000256" key="5">
    <source>
        <dbReference type="ARBA" id="ARBA00022723"/>
    </source>
</evidence>
<dbReference type="InterPro" id="IPR015424">
    <property type="entry name" value="PyrdxlP-dep_Trfase"/>
</dbReference>
<dbReference type="PANTHER" id="PTHR11601">
    <property type="entry name" value="CYSTEINE DESULFURYLASE FAMILY MEMBER"/>
    <property type="match status" value="1"/>
</dbReference>
<accession>A0A8H2KDF5</accession>
<dbReference type="RefSeq" id="WP_141991320.1">
    <property type="nucleotide sequence ID" value="NZ_VFRA01000001.1"/>
</dbReference>
<dbReference type="EMBL" id="VFRA01000001">
    <property type="protein sequence ID" value="TQO21121.1"/>
    <property type="molecule type" value="Genomic_DNA"/>
</dbReference>
<evidence type="ECO:0000313" key="13">
    <source>
        <dbReference type="Proteomes" id="UP000316560"/>
    </source>
</evidence>
<evidence type="ECO:0000259" key="11">
    <source>
        <dbReference type="Pfam" id="PF00266"/>
    </source>
</evidence>
<comment type="similarity">
    <text evidence="2">Belongs to the class-V pyridoxal-phosphate-dependent aminotransferase family. NifS/IscS subfamily.</text>
</comment>
<dbReference type="InterPro" id="IPR016454">
    <property type="entry name" value="Cysteine_dSase"/>
</dbReference>
<dbReference type="InterPro" id="IPR000192">
    <property type="entry name" value="Aminotrans_V_dom"/>
</dbReference>